<organism evidence="2">
    <name type="scientific">freshwater metagenome</name>
    <dbReference type="NCBI Taxonomy" id="449393"/>
    <lineage>
        <taxon>unclassified sequences</taxon>
        <taxon>metagenomes</taxon>
        <taxon>ecological metagenomes</taxon>
    </lineage>
</organism>
<feature type="transmembrane region" description="Helical" evidence="1">
    <location>
        <begin position="6"/>
        <end position="25"/>
    </location>
</feature>
<feature type="transmembrane region" description="Helical" evidence="1">
    <location>
        <begin position="97"/>
        <end position="114"/>
    </location>
</feature>
<sequence>MTTINTVLYILHVLSVIAILSLLLHQWNKEPRKLNPGILHAGLTALIAGLAMVGMFTTVHPDETLNHTKIAVKLLILLAILFIGYRNVKKPILAKNTWLALIGLTVTNILVASLW</sequence>
<keyword evidence="1" id="KW-0812">Transmembrane</keyword>
<protein>
    <submittedName>
        <fullName evidence="2">Unannotated protein</fullName>
    </submittedName>
</protein>
<evidence type="ECO:0000313" key="2">
    <source>
        <dbReference type="EMBL" id="CAB5103998.1"/>
    </source>
</evidence>
<keyword evidence="1" id="KW-1133">Transmembrane helix</keyword>
<reference evidence="2" key="1">
    <citation type="submission" date="2020-05" db="EMBL/GenBank/DDBJ databases">
        <authorList>
            <person name="Chiriac C."/>
            <person name="Salcher M."/>
            <person name="Ghai R."/>
            <person name="Kavagutti S V."/>
        </authorList>
    </citation>
    <scope>NUCLEOTIDE SEQUENCE</scope>
</reference>
<dbReference type="AlphaFoldDB" id="A0A6J7VLX9"/>
<proteinExistence type="predicted"/>
<feature type="transmembrane region" description="Helical" evidence="1">
    <location>
        <begin position="68"/>
        <end position="85"/>
    </location>
</feature>
<accession>A0A6J7VLX9</accession>
<keyword evidence="1" id="KW-0472">Membrane</keyword>
<feature type="transmembrane region" description="Helical" evidence="1">
    <location>
        <begin position="37"/>
        <end position="56"/>
    </location>
</feature>
<evidence type="ECO:0000256" key="1">
    <source>
        <dbReference type="SAM" id="Phobius"/>
    </source>
</evidence>
<gene>
    <name evidence="2" type="ORF">UFOPK4410_00119</name>
</gene>
<dbReference type="EMBL" id="CAFBRV010000004">
    <property type="protein sequence ID" value="CAB5103998.1"/>
    <property type="molecule type" value="Genomic_DNA"/>
</dbReference>
<name>A0A6J7VLX9_9ZZZZ</name>